<organism evidence="2 3">
    <name type="scientific">Brenneria corticis</name>
    <dbReference type="NCBI Taxonomy" id="2173106"/>
    <lineage>
        <taxon>Bacteria</taxon>
        <taxon>Pseudomonadati</taxon>
        <taxon>Pseudomonadota</taxon>
        <taxon>Gammaproteobacteria</taxon>
        <taxon>Enterobacterales</taxon>
        <taxon>Pectobacteriaceae</taxon>
        <taxon>Brenneria</taxon>
    </lineage>
</organism>
<keyword evidence="1" id="KW-0812">Transmembrane</keyword>
<evidence type="ECO:0000313" key="3">
    <source>
        <dbReference type="Proteomes" id="UP000296159"/>
    </source>
</evidence>
<evidence type="ECO:0000256" key="1">
    <source>
        <dbReference type="SAM" id="Phobius"/>
    </source>
</evidence>
<gene>
    <name evidence="2" type="ORF">DDT56_09540</name>
</gene>
<keyword evidence="3" id="KW-1185">Reference proteome</keyword>
<dbReference type="AlphaFoldDB" id="A0A2U1U3T3"/>
<dbReference type="Proteomes" id="UP000296159">
    <property type="component" value="Unassembled WGS sequence"/>
</dbReference>
<accession>A0A2U1U3T3</accession>
<protein>
    <submittedName>
        <fullName evidence="2">Uncharacterized protein</fullName>
    </submittedName>
</protein>
<evidence type="ECO:0000313" key="2">
    <source>
        <dbReference type="EMBL" id="PWC16316.1"/>
    </source>
</evidence>
<reference evidence="2 3" key="1">
    <citation type="submission" date="2018-04" db="EMBL/GenBank/DDBJ databases">
        <title>Brenneria corticis sp.nov.</title>
        <authorList>
            <person name="Li Y."/>
        </authorList>
    </citation>
    <scope>NUCLEOTIDE SEQUENCE [LARGE SCALE GENOMIC DNA]</scope>
    <source>
        <strain evidence="2 3">CFCC 11842</strain>
    </source>
</reference>
<keyword evidence="1" id="KW-1133">Transmembrane helix</keyword>
<dbReference type="EMBL" id="QDKH01000009">
    <property type="protein sequence ID" value="PWC16316.1"/>
    <property type="molecule type" value="Genomic_DNA"/>
</dbReference>
<comment type="caution">
    <text evidence="2">The sequence shown here is derived from an EMBL/GenBank/DDBJ whole genome shotgun (WGS) entry which is preliminary data.</text>
</comment>
<sequence length="62" mass="6869">MKTISVVPACQGEEPTGGLQTQTPAHPGVYFMGYRTMPRRYAFEIMLFLVLLCGGVALLFFL</sequence>
<keyword evidence="1" id="KW-0472">Membrane</keyword>
<name>A0A2U1U3T3_9GAMM</name>
<feature type="transmembrane region" description="Helical" evidence="1">
    <location>
        <begin position="41"/>
        <end position="61"/>
    </location>
</feature>
<proteinExistence type="predicted"/>